<dbReference type="OrthoDB" id="4460129at2"/>
<organism evidence="1 2">
    <name type="scientific">Actinoplanes regularis</name>
    <dbReference type="NCBI Taxonomy" id="52697"/>
    <lineage>
        <taxon>Bacteria</taxon>
        <taxon>Bacillati</taxon>
        <taxon>Actinomycetota</taxon>
        <taxon>Actinomycetes</taxon>
        <taxon>Micromonosporales</taxon>
        <taxon>Micromonosporaceae</taxon>
        <taxon>Actinoplanes</taxon>
    </lineage>
</organism>
<reference evidence="1 2" key="1">
    <citation type="submission" date="2017-06" db="EMBL/GenBank/DDBJ databases">
        <authorList>
            <person name="Kim H.J."/>
            <person name="Triplett B.A."/>
        </authorList>
    </citation>
    <scope>NUCLEOTIDE SEQUENCE [LARGE SCALE GENOMIC DNA]</scope>
    <source>
        <strain evidence="1 2">DSM 43151</strain>
    </source>
</reference>
<keyword evidence="2" id="KW-1185">Reference proteome</keyword>
<gene>
    <name evidence="1" type="ORF">SAMN06264365_105214</name>
</gene>
<evidence type="ECO:0000313" key="2">
    <source>
        <dbReference type="Proteomes" id="UP000198415"/>
    </source>
</evidence>
<dbReference type="AlphaFoldDB" id="A0A238YVA7"/>
<dbReference type="EMBL" id="FZNR01000005">
    <property type="protein sequence ID" value="SNR75075.1"/>
    <property type="molecule type" value="Genomic_DNA"/>
</dbReference>
<dbReference type="Pfam" id="PF20062">
    <property type="entry name" value="DUF6461"/>
    <property type="match status" value="1"/>
</dbReference>
<dbReference type="Proteomes" id="UP000198415">
    <property type="component" value="Unassembled WGS sequence"/>
</dbReference>
<evidence type="ECO:0000313" key="1">
    <source>
        <dbReference type="EMBL" id="SNR75075.1"/>
    </source>
</evidence>
<name>A0A238YVA7_9ACTN</name>
<dbReference type="InterPro" id="IPR045592">
    <property type="entry name" value="DUF6461"/>
</dbReference>
<protein>
    <submittedName>
        <fullName evidence="1">Uncharacterized protein</fullName>
    </submittedName>
</protein>
<accession>A0A238YVA7</accession>
<proteinExistence type="predicted"/>
<sequence length="149" mass="16060">MVVAAMPGWSLVVEDNGILALRDDLLKRLSTRTTVVTHYRNVEHDSRFVLVKNGDIQVAFDPYNPGDRTGSHPDILLAAMRAAGFATDGQDSDDADATERAFALTELLTGVPMTTELLHSATYVVTAVYDADTAAFEQENPNPGLQPAG</sequence>